<gene>
    <name evidence="10" type="primary">gnfL</name>
    <name evidence="10" type="ORF">KCTCHS21_04830</name>
</gene>
<keyword evidence="4" id="KW-0808">Transferase</keyword>
<keyword evidence="11" id="KW-1185">Reference proteome</keyword>
<keyword evidence="6 10" id="KW-0418">Kinase</keyword>
<dbReference type="GO" id="GO:0000155">
    <property type="term" value="F:phosphorelay sensor kinase activity"/>
    <property type="evidence" value="ECO:0007669"/>
    <property type="project" value="InterPro"/>
</dbReference>
<dbReference type="SUPFAM" id="SSF55874">
    <property type="entry name" value="ATPase domain of HSP90 chaperone/DNA topoisomerase II/histidine kinase"/>
    <property type="match status" value="1"/>
</dbReference>
<accession>A0A3T1CZ24</accession>
<dbReference type="PANTHER" id="PTHR43065:SF10">
    <property type="entry name" value="PEROXIDE STRESS-ACTIVATED HISTIDINE KINASE MAK3"/>
    <property type="match status" value="1"/>
</dbReference>
<dbReference type="CDD" id="cd00130">
    <property type="entry name" value="PAS"/>
    <property type="match status" value="1"/>
</dbReference>
<evidence type="ECO:0000313" key="11">
    <source>
        <dbReference type="Proteomes" id="UP000289856"/>
    </source>
</evidence>
<dbReference type="SMART" id="SM00091">
    <property type="entry name" value="PAS"/>
    <property type="match status" value="1"/>
</dbReference>
<evidence type="ECO:0000256" key="3">
    <source>
        <dbReference type="ARBA" id="ARBA00022553"/>
    </source>
</evidence>
<dbReference type="RefSeq" id="WP_130604962.1">
    <property type="nucleotide sequence ID" value="NZ_AP019400.1"/>
</dbReference>
<dbReference type="InterPro" id="IPR003594">
    <property type="entry name" value="HATPase_dom"/>
</dbReference>
<evidence type="ECO:0000256" key="8">
    <source>
        <dbReference type="ARBA" id="ARBA00023012"/>
    </source>
</evidence>
<protein>
    <recommendedName>
        <fullName evidence="2">histidine kinase</fullName>
        <ecNumber evidence="2">2.7.13.3</ecNumber>
    </recommendedName>
</protein>
<dbReference type="InterPro" id="IPR004358">
    <property type="entry name" value="Sig_transdc_His_kin-like_C"/>
</dbReference>
<dbReference type="Gene3D" id="1.10.287.130">
    <property type="match status" value="1"/>
</dbReference>
<organism evidence="10 11">
    <name type="scientific">Cohnella abietis</name>
    <dbReference type="NCBI Taxonomy" id="2507935"/>
    <lineage>
        <taxon>Bacteria</taxon>
        <taxon>Bacillati</taxon>
        <taxon>Bacillota</taxon>
        <taxon>Bacilli</taxon>
        <taxon>Bacillales</taxon>
        <taxon>Paenibacillaceae</taxon>
        <taxon>Cohnella</taxon>
    </lineage>
</organism>
<dbReference type="SUPFAM" id="SSF55785">
    <property type="entry name" value="PYP-like sensor domain (PAS domain)"/>
    <property type="match status" value="1"/>
</dbReference>
<dbReference type="InterPro" id="IPR036097">
    <property type="entry name" value="HisK_dim/P_sf"/>
</dbReference>
<feature type="domain" description="Histidine kinase" evidence="9">
    <location>
        <begin position="146"/>
        <end position="357"/>
    </location>
</feature>
<sequence>MMDESKQEFYIQQFANRFLALEGTGVLILDSEFRIVEISEMVCAVFGCNRADLVDKPVEEWFEGLSLKPKPFDRSLLHGATFRNRSLSWNRNKISHELMLDGEVLEFNGVTTGAFVLFRDVSHMMTLEEQIRRSDRLKTIGQIAAGTAHEIRNPLTAIKGFMQLLNKALTDRSMSKEQKFVGIVLSELERVNELVSEFLLLSKPKEIKRVPLRIGQVLQEILPMIRNEALMYNVTVLYYPKPELLPILADKELLKQVFLNLGKNAIEAMVGGGTLIIRECSHPDEPNKIAVEICDTGTGIEADVLEKVFDPFFTTKSQGTGLGLSVCQRIVHDLGGSIEVSSDVEGTQFTVCLSYASGELEQELKASGGERSPDDV</sequence>
<reference evidence="10 11" key="1">
    <citation type="submission" date="2019-01" db="EMBL/GenBank/DDBJ databases">
        <title>Complete genome sequence of Cohnella hallensis HS21 isolated from Korean fir (Abies koreana) rhizospheric soil.</title>
        <authorList>
            <person name="Jiang L."/>
            <person name="Kang S.W."/>
            <person name="Kim S."/>
            <person name="Jung J."/>
            <person name="Kim C.Y."/>
            <person name="Kim D.H."/>
            <person name="Kim S.W."/>
            <person name="Lee J."/>
        </authorList>
    </citation>
    <scope>NUCLEOTIDE SEQUENCE [LARGE SCALE GENOMIC DNA]</scope>
    <source>
        <strain evidence="10 11">HS21</strain>
    </source>
</reference>
<dbReference type="EMBL" id="AP019400">
    <property type="protein sequence ID" value="BBI31084.1"/>
    <property type="molecule type" value="Genomic_DNA"/>
</dbReference>
<evidence type="ECO:0000256" key="7">
    <source>
        <dbReference type="ARBA" id="ARBA00022840"/>
    </source>
</evidence>
<dbReference type="Proteomes" id="UP000289856">
    <property type="component" value="Chromosome"/>
</dbReference>
<evidence type="ECO:0000256" key="2">
    <source>
        <dbReference type="ARBA" id="ARBA00012438"/>
    </source>
</evidence>
<dbReference type="OrthoDB" id="9815750at2"/>
<dbReference type="PRINTS" id="PR00344">
    <property type="entry name" value="BCTRLSENSOR"/>
</dbReference>
<comment type="catalytic activity">
    <reaction evidence="1">
        <text>ATP + protein L-histidine = ADP + protein N-phospho-L-histidine.</text>
        <dbReference type="EC" id="2.7.13.3"/>
    </reaction>
</comment>
<dbReference type="AlphaFoldDB" id="A0A3T1CZ24"/>
<dbReference type="InterPro" id="IPR035965">
    <property type="entry name" value="PAS-like_dom_sf"/>
</dbReference>
<dbReference type="Pfam" id="PF00512">
    <property type="entry name" value="HisKA"/>
    <property type="match status" value="1"/>
</dbReference>
<evidence type="ECO:0000256" key="1">
    <source>
        <dbReference type="ARBA" id="ARBA00000085"/>
    </source>
</evidence>
<keyword evidence="8" id="KW-0902">Two-component regulatory system</keyword>
<keyword evidence="5" id="KW-0547">Nucleotide-binding</keyword>
<dbReference type="Pfam" id="PF02518">
    <property type="entry name" value="HATPase_c"/>
    <property type="match status" value="1"/>
</dbReference>
<dbReference type="InterPro" id="IPR000014">
    <property type="entry name" value="PAS"/>
</dbReference>
<dbReference type="Gene3D" id="3.30.565.10">
    <property type="entry name" value="Histidine kinase-like ATPase, C-terminal domain"/>
    <property type="match status" value="1"/>
</dbReference>
<dbReference type="GO" id="GO:0005524">
    <property type="term" value="F:ATP binding"/>
    <property type="evidence" value="ECO:0007669"/>
    <property type="project" value="UniProtKB-KW"/>
</dbReference>
<keyword evidence="3" id="KW-0597">Phosphoprotein</keyword>
<dbReference type="SUPFAM" id="SSF47384">
    <property type="entry name" value="Homodimeric domain of signal transducing histidine kinase"/>
    <property type="match status" value="1"/>
</dbReference>
<name>A0A3T1CZ24_9BACL</name>
<dbReference type="SMART" id="SM00387">
    <property type="entry name" value="HATPase_c"/>
    <property type="match status" value="1"/>
</dbReference>
<evidence type="ECO:0000313" key="10">
    <source>
        <dbReference type="EMBL" id="BBI31084.1"/>
    </source>
</evidence>
<evidence type="ECO:0000256" key="4">
    <source>
        <dbReference type="ARBA" id="ARBA00022679"/>
    </source>
</evidence>
<dbReference type="EC" id="2.7.13.3" evidence="2"/>
<dbReference type="PANTHER" id="PTHR43065">
    <property type="entry name" value="SENSOR HISTIDINE KINASE"/>
    <property type="match status" value="1"/>
</dbReference>
<dbReference type="KEGG" id="cohn:KCTCHS21_04830"/>
<evidence type="ECO:0000256" key="5">
    <source>
        <dbReference type="ARBA" id="ARBA00022741"/>
    </source>
</evidence>
<dbReference type="Gene3D" id="3.30.450.20">
    <property type="entry name" value="PAS domain"/>
    <property type="match status" value="1"/>
</dbReference>
<dbReference type="CDD" id="cd00082">
    <property type="entry name" value="HisKA"/>
    <property type="match status" value="1"/>
</dbReference>
<keyword evidence="7" id="KW-0067">ATP-binding</keyword>
<dbReference type="InterPro" id="IPR036890">
    <property type="entry name" value="HATPase_C_sf"/>
</dbReference>
<dbReference type="InterPro" id="IPR003661">
    <property type="entry name" value="HisK_dim/P_dom"/>
</dbReference>
<evidence type="ECO:0000256" key="6">
    <source>
        <dbReference type="ARBA" id="ARBA00022777"/>
    </source>
</evidence>
<evidence type="ECO:0000259" key="9">
    <source>
        <dbReference type="PROSITE" id="PS50109"/>
    </source>
</evidence>
<dbReference type="InterPro" id="IPR005467">
    <property type="entry name" value="His_kinase_dom"/>
</dbReference>
<dbReference type="PROSITE" id="PS50109">
    <property type="entry name" value="HIS_KIN"/>
    <property type="match status" value="1"/>
</dbReference>
<dbReference type="SMART" id="SM00388">
    <property type="entry name" value="HisKA"/>
    <property type="match status" value="1"/>
</dbReference>
<proteinExistence type="predicted"/>